<dbReference type="GO" id="GO:0005774">
    <property type="term" value="C:vacuolar membrane"/>
    <property type="evidence" value="ECO:0007669"/>
    <property type="project" value="UniProtKB-SubCell"/>
</dbReference>
<dbReference type="SUPFAM" id="SSF64268">
    <property type="entry name" value="PX domain"/>
    <property type="match status" value="1"/>
</dbReference>
<dbReference type="Gene3D" id="3.30.1520.10">
    <property type="entry name" value="Phox-like domain"/>
    <property type="match status" value="1"/>
</dbReference>
<evidence type="ECO:0000256" key="2">
    <source>
        <dbReference type="ARBA" id="ARBA00004177"/>
    </source>
</evidence>
<keyword evidence="5" id="KW-0967">Endosome</keyword>
<dbReference type="OrthoDB" id="10254720at2759"/>
<evidence type="ECO:0000256" key="3">
    <source>
        <dbReference type="ARBA" id="ARBA00007426"/>
    </source>
</evidence>
<evidence type="ECO:0000256" key="7">
    <source>
        <dbReference type="ARBA" id="ARBA00033728"/>
    </source>
</evidence>
<evidence type="ECO:0000256" key="4">
    <source>
        <dbReference type="ARBA" id="ARBA00022554"/>
    </source>
</evidence>
<dbReference type="InterPro" id="IPR001683">
    <property type="entry name" value="PX_dom"/>
</dbReference>
<dbReference type="SMART" id="SM00312">
    <property type="entry name" value="PX"/>
    <property type="match status" value="1"/>
</dbReference>
<keyword evidence="13" id="KW-1185">Reference proteome</keyword>
<evidence type="ECO:0000256" key="6">
    <source>
        <dbReference type="ARBA" id="ARBA00023136"/>
    </source>
</evidence>
<dbReference type="InterPro" id="IPR037917">
    <property type="entry name" value="Ypt35_PX"/>
</dbReference>
<proteinExistence type="inferred from homology"/>
<organism evidence="12 13">
    <name type="scientific">Lepidopterella palustris CBS 459.81</name>
    <dbReference type="NCBI Taxonomy" id="1314670"/>
    <lineage>
        <taxon>Eukaryota</taxon>
        <taxon>Fungi</taxon>
        <taxon>Dikarya</taxon>
        <taxon>Ascomycota</taxon>
        <taxon>Pezizomycotina</taxon>
        <taxon>Dothideomycetes</taxon>
        <taxon>Pleosporomycetidae</taxon>
        <taxon>Mytilinidiales</taxon>
        <taxon>Argynnaceae</taxon>
        <taxon>Lepidopterella</taxon>
    </lineage>
</organism>
<dbReference type="GO" id="GO:0010008">
    <property type="term" value="C:endosome membrane"/>
    <property type="evidence" value="ECO:0007669"/>
    <property type="project" value="UniProtKB-SubCell"/>
</dbReference>
<dbReference type="Proteomes" id="UP000250266">
    <property type="component" value="Unassembled WGS sequence"/>
</dbReference>
<dbReference type="GO" id="GO:0032266">
    <property type="term" value="F:phosphatidylinositol-3-phosphate binding"/>
    <property type="evidence" value="ECO:0007669"/>
    <property type="project" value="InterPro"/>
</dbReference>
<name>A0A8E2JFY3_9PEZI</name>
<evidence type="ECO:0000256" key="1">
    <source>
        <dbReference type="ARBA" id="ARBA00004148"/>
    </source>
</evidence>
<evidence type="ECO:0000313" key="12">
    <source>
        <dbReference type="EMBL" id="OCK80957.1"/>
    </source>
</evidence>
<evidence type="ECO:0000313" key="13">
    <source>
        <dbReference type="Proteomes" id="UP000250266"/>
    </source>
</evidence>
<comment type="similarity">
    <text evidence="3">Belongs to the YPT35 family.</text>
</comment>
<evidence type="ECO:0000256" key="8">
    <source>
        <dbReference type="ARBA" id="ARBA00033774"/>
    </source>
</evidence>
<feature type="domain" description="PX" evidence="11">
    <location>
        <begin position="83"/>
        <end position="207"/>
    </location>
</feature>
<dbReference type="Pfam" id="PF00787">
    <property type="entry name" value="PX"/>
    <property type="match status" value="1"/>
</dbReference>
<protein>
    <recommendedName>
        <fullName evidence="8">Endosomal/vacuolar adapter protein YPT35</fullName>
    </recommendedName>
    <alternativeName>
        <fullName evidence="9">PX domain-containing protein YPT35</fullName>
    </alternativeName>
</protein>
<dbReference type="PANTHER" id="PTHR10555">
    <property type="entry name" value="SORTING NEXIN"/>
    <property type="match status" value="1"/>
</dbReference>
<evidence type="ECO:0000256" key="5">
    <source>
        <dbReference type="ARBA" id="ARBA00022753"/>
    </source>
</evidence>
<keyword evidence="4" id="KW-0926">Vacuole</keyword>
<evidence type="ECO:0000259" key="11">
    <source>
        <dbReference type="PROSITE" id="PS50195"/>
    </source>
</evidence>
<keyword evidence="6" id="KW-0472">Membrane</keyword>
<gene>
    <name evidence="12" type="ORF">K432DRAFT_296650</name>
</gene>
<dbReference type="AlphaFoldDB" id="A0A8E2JFY3"/>
<evidence type="ECO:0000256" key="9">
    <source>
        <dbReference type="ARBA" id="ARBA00033785"/>
    </source>
</evidence>
<comment type="function">
    <text evidence="7">Recruits the lipid transfer protein VPS13 to endosomal and vacuolar membranes.</text>
</comment>
<evidence type="ECO:0000256" key="10">
    <source>
        <dbReference type="SAM" id="MobiDB-lite"/>
    </source>
</evidence>
<reference evidence="12 13" key="1">
    <citation type="journal article" date="2016" name="Nat. Commun.">
        <title>Ectomycorrhizal ecology is imprinted in the genome of the dominant symbiotic fungus Cenococcum geophilum.</title>
        <authorList>
            <consortium name="DOE Joint Genome Institute"/>
            <person name="Peter M."/>
            <person name="Kohler A."/>
            <person name="Ohm R.A."/>
            <person name="Kuo A."/>
            <person name="Krutzmann J."/>
            <person name="Morin E."/>
            <person name="Arend M."/>
            <person name="Barry K.W."/>
            <person name="Binder M."/>
            <person name="Choi C."/>
            <person name="Clum A."/>
            <person name="Copeland A."/>
            <person name="Grisel N."/>
            <person name="Haridas S."/>
            <person name="Kipfer T."/>
            <person name="LaButti K."/>
            <person name="Lindquist E."/>
            <person name="Lipzen A."/>
            <person name="Maire R."/>
            <person name="Meier B."/>
            <person name="Mihaltcheva S."/>
            <person name="Molinier V."/>
            <person name="Murat C."/>
            <person name="Poggeler S."/>
            <person name="Quandt C.A."/>
            <person name="Sperisen C."/>
            <person name="Tritt A."/>
            <person name="Tisserant E."/>
            <person name="Crous P.W."/>
            <person name="Henrissat B."/>
            <person name="Nehls U."/>
            <person name="Egli S."/>
            <person name="Spatafora J.W."/>
            <person name="Grigoriev I.V."/>
            <person name="Martin F.M."/>
        </authorList>
    </citation>
    <scope>NUCLEOTIDE SEQUENCE [LARGE SCALE GENOMIC DNA]</scope>
    <source>
        <strain evidence="12 13">CBS 459.81</strain>
    </source>
</reference>
<accession>A0A8E2JFY3</accession>
<feature type="region of interest" description="Disordered" evidence="10">
    <location>
        <begin position="1"/>
        <end position="29"/>
    </location>
</feature>
<sequence>MESADSETRANGNASLPREDGGKPATTSASDSHIVIPLYWQRHQRNDSSLSYASLDIGRPPPITLEDHTQEGSDQCKALWARHVTIDDYVIVSGNAPGVGAYVVWNCTVETLDGGPMKIMKRYSEFDELRRKLVKTFPHAGAAMPPLPPKSVISRFRPRFLERRKAGLSYFLKYVPYPSSASPASLGCVLLNPEFSGSPVLKEFLFS</sequence>
<dbReference type="EMBL" id="KV744939">
    <property type="protein sequence ID" value="OCK80957.1"/>
    <property type="molecule type" value="Genomic_DNA"/>
</dbReference>
<dbReference type="CDD" id="cd07280">
    <property type="entry name" value="PX_YPT35"/>
    <property type="match status" value="1"/>
</dbReference>
<dbReference type="InterPro" id="IPR036871">
    <property type="entry name" value="PX_dom_sf"/>
</dbReference>
<dbReference type="PROSITE" id="PS50195">
    <property type="entry name" value="PX"/>
    <property type="match status" value="1"/>
</dbReference>
<dbReference type="PANTHER" id="PTHR10555:SF170">
    <property type="entry name" value="FI18122P1"/>
    <property type="match status" value="1"/>
</dbReference>
<comment type="subcellular location">
    <subcellularLocation>
        <location evidence="2">Endosome</location>
    </subcellularLocation>
    <subcellularLocation>
        <location evidence="1">Vacuole membrane</location>
        <topology evidence="1">Peripheral membrane protein</topology>
    </subcellularLocation>
</comment>